<gene>
    <name evidence="1" type="ORF">EHN07_05830</name>
</gene>
<dbReference type="InterPro" id="IPR029063">
    <property type="entry name" value="SAM-dependent_MTases_sf"/>
</dbReference>
<evidence type="ECO:0000313" key="2">
    <source>
        <dbReference type="Proteomes" id="UP000268615"/>
    </source>
</evidence>
<keyword evidence="1" id="KW-0489">Methyltransferase</keyword>
<sequence>MTIDNQRLINSIIEQYMEMAHKQKEQYEKLMPKIKLEQSNIANCQLLLDRETLLENMPKNAVVAEIGVDSGAFSDKILRICTPSKLYLVDAWHTQRYHDGLFNQVTDKFREQLDSGCVEIKRGLSIEMASDFADQSLDWIYIDTDHSYETTIRELCLYAPKLKVGGIISGHDYTMGNFIKWYRYGVIEAVHQFCVTFGWELIFITAETIENQSFAIRKIS</sequence>
<dbReference type="AlphaFoldDB" id="A0A3N5E3A1"/>
<keyword evidence="2" id="KW-1185">Reference proteome</keyword>
<keyword evidence="1" id="KW-0808">Transferase</keyword>
<name>A0A3N5E3A1_9ENTR</name>
<comment type="caution">
    <text evidence="1">The sequence shown here is derived from an EMBL/GenBank/DDBJ whole genome shotgun (WGS) entry which is preliminary data.</text>
</comment>
<proteinExistence type="predicted"/>
<dbReference type="Gene3D" id="3.40.50.150">
    <property type="entry name" value="Vaccinia Virus protein VP39"/>
    <property type="match status" value="1"/>
</dbReference>
<reference evidence="1 2" key="1">
    <citation type="submission" date="2018-11" db="EMBL/GenBank/DDBJ databases">
        <title>Draft genome sequence of Buttiauxella warmboldiae CCUG 35512.</title>
        <authorList>
            <person name="Salva-Serra F."/>
            <person name="Marathe N."/>
            <person name="Moore E."/>
            <person name="Svensson L."/>
            <person name="Engstrom-Jakobsson H."/>
        </authorList>
    </citation>
    <scope>NUCLEOTIDE SEQUENCE [LARGE SCALE GENOMIC DNA]</scope>
    <source>
        <strain evidence="1 2">CCUG 35512</strain>
    </source>
</reference>
<accession>A0A3N5E3A1</accession>
<dbReference type="GO" id="GO:0008168">
    <property type="term" value="F:methyltransferase activity"/>
    <property type="evidence" value="ECO:0007669"/>
    <property type="project" value="UniProtKB-KW"/>
</dbReference>
<evidence type="ECO:0000313" key="1">
    <source>
        <dbReference type="EMBL" id="RPH29499.1"/>
    </source>
</evidence>
<dbReference type="Pfam" id="PF13578">
    <property type="entry name" value="Methyltransf_24"/>
    <property type="match status" value="1"/>
</dbReference>
<dbReference type="SUPFAM" id="SSF53335">
    <property type="entry name" value="S-adenosyl-L-methionine-dependent methyltransferases"/>
    <property type="match status" value="1"/>
</dbReference>
<dbReference type="GO" id="GO:0032259">
    <property type="term" value="P:methylation"/>
    <property type="evidence" value="ECO:0007669"/>
    <property type="project" value="UniProtKB-KW"/>
</dbReference>
<dbReference type="EMBL" id="RPOH01000019">
    <property type="protein sequence ID" value="RPH29499.1"/>
    <property type="molecule type" value="Genomic_DNA"/>
</dbReference>
<protein>
    <submittedName>
        <fullName evidence="1">Class I SAM-dependent methyltransferase</fullName>
    </submittedName>
</protein>
<dbReference type="OrthoDB" id="292252at2"/>
<dbReference type="Proteomes" id="UP000268615">
    <property type="component" value="Unassembled WGS sequence"/>
</dbReference>
<organism evidence="1 2">
    <name type="scientific">Buttiauxella warmboldiae</name>
    <dbReference type="NCBI Taxonomy" id="82993"/>
    <lineage>
        <taxon>Bacteria</taxon>
        <taxon>Pseudomonadati</taxon>
        <taxon>Pseudomonadota</taxon>
        <taxon>Gammaproteobacteria</taxon>
        <taxon>Enterobacterales</taxon>
        <taxon>Enterobacteriaceae</taxon>
        <taxon>Buttiauxella</taxon>
    </lineage>
</organism>